<gene>
    <name evidence="1" type="ORF">C2G38_2230350</name>
</gene>
<evidence type="ECO:0000313" key="2">
    <source>
        <dbReference type="Proteomes" id="UP000266673"/>
    </source>
</evidence>
<organism evidence="1 2">
    <name type="scientific">Gigaspora rosea</name>
    <dbReference type="NCBI Taxonomy" id="44941"/>
    <lineage>
        <taxon>Eukaryota</taxon>
        <taxon>Fungi</taxon>
        <taxon>Fungi incertae sedis</taxon>
        <taxon>Mucoromycota</taxon>
        <taxon>Glomeromycotina</taxon>
        <taxon>Glomeromycetes</taxon>
        <taxon>Diversisporales</taxon>
        <taxon>Gigasporaceae</taxon>
        <taxon>Gigaspora</taxon>
    </lineage>
</organism>
<dbReference type="OrthoDB" id="2437967at2759"/>
<dbReference type="AlphaFoldDB" id="A0A397TTZ5"/>
<sequence length="515" mass="58369">MDDYEAEGTAIAKQYGVKDTQDPKEQAVLLGVASTIMPVLLTKYPNLLALDSTGRHNSLNFPNTAFMVRSDEPCGRVVATFVSDKETIPVVDLMFESEPYLAAARKHFPNTQVVLCDWHEADVLKEWFTKNLNDQWLRDRAAVGIASLVVAKTITSYFQRYWFGDWVEIDQNTWIVFWFYTNANTQHDVAELDHDAAELDVNKENSQYDTAELDVNKENSQHDAAELDNEESLMTSSKPKHYMLHIEVENLLAHVAFMSADESVASSSFESYLCQKDANGHKKDELKLPEKRGPKNKRKSRLVPGESIHLRDTILNMLYKNIQIVEIIGESRVIVDITLKMVKPIPSSKDSYGNAVVFTMPYGEKKDTLFFTSICPVDTSFTLMQSAFTHQNIYKQATAFILSDPNSPKTDKINLFGGLSEQKTQAPVLQESNYFETCLKIWQESYIIPCGTEFKTMDENGSINLPKNAFKIDKYTSVETGNVKHDNGTYLENKDLPKEINFPSEDISSYGSFLL</sequence>
<dbReference type="Proteomes" id="UP000266673">
    <property type="component" value="Unassembled WGS sequence"/>
</dbReference>
<dbReference type="EMBL" id="QKWP01003043">
    <property type="protein sequence ID" value="RIB01595.1"/>
    <property type="molecule type" value="Genomic_DNA"/>
</dbReference>
<name>A0A397TTZ5_9GLOM</name>
<keyword evidence="2" id="KW-1185">Reference proteome</keyword>
<evidence type="ECO:0000313" key="1">
    <source>
        <dbReference type="EMBL" id="RIB01595.1"/>
    </source>
</evidence>
<comment type="caution">
    <text evidence="1">The sequence shown here is derived from an EMBL/GenBank/DDBJ whole genome shotgun (WGS) entry which is preliminary data.</text>
</comment>
<protein>
    <submittedName>
        <fullName evidence="1">Uncharacterized protein</fullName>
    </submittedName>
</protein>
<reference evidence="1 2" key="1">
    <citation type="submission" date="2018-06" db="EMBL/GenBank/DDBJ databases">
        <title>Comparative genomics reveals the genomic features of Rhizophagus irregularis, R. cerebriforme, R. diaphanum and Gigaspora rosea, and their symbiotic lifestyle signature.</title>
        <authorList>
            <person name="Morin E."/>
            <person name="San Clemente H."/>
            <person name="Chen E.C.H."/>
            <person name="De La Providencia I."/>
            <person name="Hainaut M."/>
            <person name="Kuo A."/>
            <person name="Kohler A."/>
            <person name="Murat C."/>
            <person name="Tang N."/>
            <person name="Roy S."/>
            <person name="Loubradou J."/>
            <person name="Henrissat B."/>
            <person name="Grigoriev I.V."/>
            <person name="Corradi N."/>
            <person name="Roux C."/>
            <person name="Martin F.M."/>
        </authorList>
    </citation>
    <scope>NUCLEOTIDE SEQUENCE [LARGE SCALE GENOMIC DNA]</scope>
    <source>
        <strain evidence="1 2">DAOM 194757</strain>
    </source>
</reference>
<proteinExistence type="predicted"/>
<accession>A0A397TTZ5</accession>